<protein>
    <submittedName>
        <fullName evidence="1">Uncharacterized protein</fullName>
    </submittedName>
</protein>
<proteinExistence type="predicted"/>
<evidence type="ECO:0000313" key="2">
    <source>
        <dbReference type="Proteomes" id="UP000626092"/>
    </source>
</evidence>
<accession>A0A834LWD7</accession>
<dbReference type="EMBL" id="WJXA01000001">
    <property type="protein sequence ID" value="KAF7154420.1"/>
    <property type="molecule type" value="Genomic_DNA"/>
</dbReference>
<comment type="caution">
    <text evidence="1">The sequence shown here is derived from an EMBL/GenBank/DDBJ whole genome shotgun (WGS) entry which is preliminary data.</text>
</comment>
<keyword evidence="2" id="KW-1185">Reference proteome</keyword>
<dbReference type="Gene3D" id="3.20.20.80">
    <property type="entry name" value="Glycosidases"/>
    <property type="match status" value="1"/>
</dbReference>
<gene>
    <name evidence="1" type="ORF">RHSIM_Rhsim01G0046900</name>
</gene>
<dbReference type="OrthoDB" id="73875at2759"/>
<name>A0A834LWD7_RHOSS</name>
<dbReference type="Proteomes" id="UP000626092">
    <property type="component" value="Unassembled WGS sequence"/>
</dbReference>
<evidence type="ECO:0000313" key="1">
    <source>
        <dbReference type="EMBL" id="KAF7154420.1"/>
    </source>
</evidence>
<dbReference type="AlphaFoldDB" id="A0A834LWD7"/>
<sequence>MPHFLSSPKLSSLNTLLSKTLLSICGGSANKTAFASMASQLTSRKSFIDSSINLERFQRLLLQLPWRLILLHHSPSVAAGVPHRITHCNGGLIESTSLRWRQSE</sequence>
<reference evidence="1" key="1">
    <citation type="submission" date="2019-11" db="EMBL/GenBank/DDBJ databases">
        <authorList>
            <person name="Liu Y."/>
            <person name="Hou J."/>
            <person name="Li T.-Q."/>
            <person name="Guan C.-H."/>
            <person name="Wu X."/>
            <person name="Wu H.-Z."/>
            <person name="Ling F."/>
            <person name="Zhang R."/>
            <person name="Shi X.-G."/>
            <person name="Ren J.-P."/>
            <person name="Chen E.-F."/>
            <person name="Sun J.-M."/>
        </authorList>
    </citation>
    <scope>NUCLEOTIDE SEQUENCE</scope>
    <source>
        <strain evidence="1">Adult_tree_wgs_1</strain>
        <tissue evidence="1">Leaves</tissue>
    </source>
</reference>
<organism evidence="1 2">
    <name type="scientific">Rhododendron simsii</name>
    <name type="common">Sims's rhododendron</name>
    <dbReference type="NCBI Taxonomy" id="118357"/>
    <lineage>
        <taxon>Eukaryota</taxon>
        <taxon>Viridiplantae</taxon>
        <taxon>Streptophyta</taxon>
        <taxon>Embryophyta</taxon>
        <taxon>Tracheophyta</taxon>
        <taxon>Spermatophyta</taxon>
        <taxon>Magnoliopsida</taxon>
        <taxon>eudicotyledons</taxon>
        <taxon>Gunneridae</taxon>
        <taxon>Pentapetalae</taxon>
        <taxon>asterids</taxon>
        <taxon>Ericales</taxon>
        <taxon>Ericaceae</taxon>
        <taxon>Ericoideae</taxon>
        <taxon>Rhodoreae</taxon>
        <taxon>Rhododendron</taxon>
    </lineage>
</organism>